<keyword evidence="4" id="KW-0269">Exonuclease</keyword>
<accession>A0A840G9V1</accession>
<evidence type="ECO:0000256" key="1">
    <source>
        <dbReference type="SAM" id="Coils"/>
    </source>
</evidence>
<dbReference type="Pfam" id="PF13558">
    <property type="entry name" value="SbcC_Walker_B"/>
    <property type="match status" value="1"/>
</dbReference>
<protein>
    <submittedName>
        <fullName evidence="4">Exonuclease SbcC</fullName>
    </submittedName>
</protein>
<dbReference type="EMBL" id="JACIGE010000012">
    <property type="protein sequence ID" value="MBB4248645.1"/>
    <property type="molecule type" value="Genomic_DNA"/>
</dbReference>
<dbReference type="InterPro" id="IPR027417">
    <property type="entry name" value="P-loop_NTPase"/>
</dbReference>
<dbReference type="OrthoDB" id="9795626at2"/>
<dbReference type="AlphaFoldDB" id="A0A840G9V1"/>
<dbReference type="PANTHER" id="PTHR32114:SF2">
    <property type="entry name" value="ABC TRANSPORTER ABCH.3"/>
    <property type="match status" value="1"/>
</dbReference>
<reference evidence="4 5" key="1">
    <citation type="submission" date="2020-08" db="EMBL/GenBank/DDBJ databases">
        <title>Genome sequencing of Purple Non-Sulfur Bacteria from various extreme environments.</title>
        <authorList>
            <person name="Mayer M."/>
        </authorList>
    </citation>
    <scope>NUCLEOTIDE SEQUENCE [LARGE SCALE GENOMIC DNA]</scope>
    <source>
        <strain evidence="4 5">2761</strain>
    </source>
</reference>
<organism evidence="4 5">
    <name type="scientific">Rhodocyclus tenuis</name>
    <name type="common">Rhodospirillum tenue</name>
    <dbReference type="NCBI Taxonomy" id="1066"/>
    <lineage>
        <taxon>Bacteria</taxon>
        <taxon>Pseudomonadati</taxon>
        <taxon>Pseudomonadota</taxon>
        <taxon>Betaproteobacteria</taxon>
        <taxon>Rhodocyclales</taxon>
        <taxon>Rhodocyclaceae</taxon>
        <taxon>Rhodocyclus</taxon>
    </lineage>
</organism>
<keyword evidence="4" id="KW-0540">Nuclease</keyword>
<keyword evidence="5" id="KW-1185">Reference proteome</keyword>
<dbReference type="RefSeq" id="WP_153114734.1">
    <property type="nucleotide sequence ID" value="NZ_JACIGE010000012.1"/>
</dbReference>
<evidence type="ECO:0000313" key="4">
    <source>
        <dbReference type="EMBL" id="MBB4248645.1"/>
    </source>
</evidence>
<dbReference type="Pfam" id="PF13476">
    <property type="entry name" value="AAA_23"/>
    <property type="match status" value="1"/>
</dbReference>
<dbReference type="SUPFAM" id="SSF52540">
    <property type="entry name" value="P-loop containing nucleoside triphosphate hydrolases"/>
    <property type="match status" value="1"/>
</dbReference>
<dbReference type="GO" id="GO:0004527">
    <property type="term" value="F:exonuclease activity"/>
    <property type="evidence" value="ECO:0007669"/>
    <property type="project" value="UniProtKB-KW"/>
</dbReference>
<evidence type="ECO:0000313" key="5">
    <source>
        <dbReference type="Proteomes" id="UP000587070"/>
    </source>
</evidence>
<dbReference type="Proteomes" id="UP000587070">
    <property type="component" value="Unassembled WGS sequence"/>
</dbReference>
<keyword evidence="4" id="KW-0378">Hydrolase</keyword>
<proteinExistence type="predicted"/>
<keyword evidence="1" id="KW-0175">Coiled coil</keyword>
<dbReference type="Gene3D" id="3.40.50.300">
    <property type="entry name" value="P-loop containing nucleotide triphosphate hydrolases"/>
    <property type="match status" value="2"/>
</dbReference>
<name>A0A840G9V1_RHOTE</name>
<gene>
    <name evidence="4" type="ORF">GGD90_003044</name>
</gene>
<evidence type="ECO:0000256" key="2">
    <source>
        <dbReference type="SAM" id="MobiDB-lite"/>
    </source>
</evidence>
<feature type="coiled-coil region" evidence="1">
    <location>
        <begin position="832"/>
        <end position="859"/>
    </location>
</feature>
<dbReference type="PANTHER" id="PTHR32114">
    <property type="entry name" value="ABC TRANSPORTER ABCH.3"/>
    <property type="match status" value="1"/>
</dbReference>
<feature type="coiled-coil region" evidence="1">
    <location>
        <begin position="214"/>
        <end position="288"/>
    </location>
</feature>
<feature type="domain" description="Rad50/SbcC-type AAA" evidence="3">
    <location>
        <begin position="6"/>
        <end position="239"/>
    </location>
</feature>
<sequence length="1059" mass="110253">MKPLVLELQAFGPFAGCQRIDFGELGEKSFFLIHGPTGSGKTSILDGIAFALYGDSSGGERDSRQMRSHHADATTLTEVSLDFALGDARYRVRRVPEQMRPARRGGGETKQNPLAELWRLDSPAHSGPQSPRESAAADGASATPTEAATSLGAVTPLAAGWSDVTRQIVALLGFESRQFRQVIMLPQGRFREFLTVGTPEREKILQTLFGTEIYRRAEDALKDAARALEREAEAVRTRRQALLDQAEVADEAALTARVDAQQAASAAAQSAEQTATQAAQAAEKALADARLVAERFAEADAARVGQAELLAAQPAWALRRTELAAAQTAATLQPLADAAAEARRQHAAEAQRQQALTAALNDAVRQQATAAAALAGEEAKAPQRAQVSARCGELDALAERVGALATLRGELAAASAASEQAQTTLAARRLAVRQAVETQAAAQTALQQAQLAAATLAGVQAEDVRLQAQLAQREDYGKLGEALARAQHELAQKTQALAQAEAARDAARSQRAAVASAWLAGQAARLAQSLHAGEPCPVCGAREHPAPAGSAGHAFTGDLFAEPAAPAALVGDSELQAADAALAAGERRYADAQRDQLAAQQAVALNSARVADLAHALGAAAAASADRLRADAAAVRARLAALTATAATLPSLTAALSQAESQRLSAESAQTAAESAAQAAQSRQAQLAGQFAERAAGIPEALLAPGALAAAQAQARQQFAALEQALVAATQAARAAGEALASAQARQGESAQALTRLAQAAGEREQEFAARVLAAGFADSAAWAAARRDAVTTAALENALRSNDAALAAAGERLLRANAAVEGCTRPALPALQEAHDAARAQQLAAARAERDAQALLANSRQFAATLASLAGEHAALEARYGLLRQVADTASGNNPQRLSFQRYVLATLLEQVLVATTQRLRLMSRGRYEMRRREAPVDQRSAAGLDLEVFDQHTGSTRAVATLSGGESFLASLALALGLSDVVQAAAGGIRLDAIFVDEGFGTLDPEALDAAIRALKDLQQAGRMVGIISHVAELKEWIDARLELLPSPRGSVARFAH</sequence>
<comment type="caution">
    <text evidence="4">The sequence shown here is derived from an EMBL/GenBank/DDBJ whole genome shotgun (WGS) entry which is preliminary data.</text>
</comment>
<dbReference type="InterPro" id="IPR038729">
    <property type="entry name" value="Rad50/SbcC_AAA"/>
</dbReference>
<dbReference type="GO" id="GO:0006302">
    <property type="term" value="P:double-strand break repair"/>
    <property type="evidence" value="ECO:0007669"/>
    <property type="project" value="InterPro"/>
</dbReference>
<feature type="coiled-coil region" evidence="1">
    <location>
        <begin position="483"/>
        <end position="510"/>
    </location>
</feature>
<evidence type="ECO:0000259" key="3">
    <source>
        <dbReference type="Pfam" id="PF13476"/>
    </source>
</evidence>
<dbReference type="GO" id="GO:0016887">
    <property type="term" value="F:ATP hydrolysis activity"/>
    <property type="evidence" value="ECO:0007669"/>
    <property type="project" value="InterPro"/>
</dbReference>
<feature type="region of interest" description="Disordered" evidence="2">
    <location>
        <begin position="121"/>
        <end position="144"/>
    </location>
</feature>